<dbReference type="AlphaFoldDB" id="A0A0N7IWY2"/>
<dbReference type="Pfam" id="PF01112">
    <property type="entry name" value="Asparaginase_2"/>
    <property type="match status" value="1"/>
</dbReference>
<protein>
    <submittedName>
        <fullName evidence="4">L-asparaginase</fullName>
        <ecNumber evidence="4">3.5.1.1</ecNumber>
    </submittedName>
</protein>
<evidence type="ECO:0000256" key="1">
    <source>
        <dbReference type="PIRSR" id="PIRSR600246-1"/>
    </source>
</evidence>
<dbReference type="PANTHER" id="PTHR10188">
    <property type="entry name" value="L-ASPARAGINASE"/>
    <property type="match status" value="1"/>
</dbReference>
<feature type="non-terminal residue" evidence="4">
    <location>
        <position position="1"/>
    </location>
</feature>
<evidence type="ECO:0000256" key="2">
    <source>
        <dbReference type="PIRSR" id="PIRSR600246-2"/>
    </source>
</evidence>
<dbReference type="GO" id="GO:0004067">
    <property type="term" value="F:asparaginase activity"/>
    <property type="evidence" value="ECO:0007669"/>
    <property type="project" value="UniProtKB-EC"/>
</dbReference>
<name>A0A0N7IWY2_9BURK</name>
<dbReference type="PANTHER" id="PTHR10188:SF13">
    <property type="entry name" value="ISOASPARTYL PEPTIDASE_L-ASPARAGINASE 2-RELATED"/>
    <property type="match status" value="1"/>
</dbReference>
<dbReference type="InterPro" id="IPR000246">
    <property type="entry name" value="Peptidase_T2"/>
</dbReference>
<dbReference type="CDD" id="cd04703">
    <property type="entry name" value="Asparaginase_2_like_1"/>
    <property type="match status" value="1"/>
</dbReference>
<gene>
    <name evidence="4" type="primary">asnE</name>
</gene>
<dbReference type="InterPro" id="IPR029055">
    <property type="entry name" value="Ntn_hydrolases_N"/>
</dbReference>
<reference evidence="4" key="1">
    <citation type="submission" date="2015-07" db="EMBL/GenBank/DDBJ databases">
        <title>A novel L-asparaginase from Aquabacterium sp. A7-Y, with autoproteolytic activation.</title>
        <authorList>
            <person name="Sun Z."/>
            <person name="Cui Z."/>
        </authorList>
    </citation>
    <scope>NUCLEOTIDE SEQUENCE</scope>
    <source>
        <strain evidence="4">A7-Y</strain>
    </source>
</reference>
<organism evidence="4">
    <name type="scientific">Aquabacterium sp. A7-Y</name>
    <dbReference type="NCBI Taxonomy" id="1349605"/>
    <lineage>
        <taxon>Bacteria</taxon>
        <taxon>Pseudomonadati</taxon>
        <taxon>Pseudomonadota</taxon>
        <taxon>Betaproteobacteria</taxon>
        <taxon>Burkholderiales</taxon>
        <taxon>Aquabacterium</taxon>
    </lineage>
</organism>
<evidence type="ECO:0000313" key="4">
    <source>
        <dbReference type="EMBL" id="ALK16230.1"/>
    </source>
</evidence>
<sequence length="306" mass="31518">MQVTNGVAIVTHGGSGSPVEWSDGCRHAAALAREQARSGASALEAAVAAVVALEDDGRYNAGSGAILRLDGKTLEMDAAVMDSRGLLGAVACLQGCKNPVLVAQAVTRTPHVLLAGEGAGRFARVLGFEASAGPSRAALDYHAQLMRAFADPEQADPDDREGASKADVYKRFWNFPTPWDEVVKAHGSGTVGAVVRSADGQFAVATSTGGSAPTLLGRVGDTPIAGCGYYVGEHGAIAATGVGEYIVRQMLARTVHDWLGQGLPLQQALDRGIALFDRSVSVGLIGVTRDAAASSSNRNMAAHVLT</sequence>
<feature type="binding site" evidence="2">
    <location>
        <begin position="240"/>
        <end position="243"/>
    </location>
    <ligand>
        <name>substrate</name>
    </ligand>
</feature>
<dbReference type="SUPFAM" id="SSF56235">
    <property type="entry name" value="N-terminal nucleophile aminohydrolases (Ntn hydrolases)"/>
    <property type="match status" value="1"/>
</dbReference>
<dbReference type="RefSeq" id="WP_265402666.1">
    <property type="nucleotide sequence ID" value="NZ_JAPFBW010000005.1"/>
</dbReference>
<dbReference type="Gene3D" id="3.60.20.30">
    <property type="entry name" value="(Glycosyl)asparaginase"/>
    <property type="match status" value="1"/>
</dbReference>
<dbReference type="EMBL" id="KT343596">
    <property type="protein sequence ID" value="ALK16230.1"/>
    <property type="molecule type" value="Genomic_DNA"/>
</dbReference>
<evidence type="ECO:0000256" key="3">
    <source>
        <dbReference type="PIRSR" id="PIRSR600246-3"/>
    </source>
</evidence>
<feature type="site" description="Cleavage; by autolysis" evidence="3">
    <location>
        <begin position="189"/>
        <end position="190"/>
    </location>
</feature>
<feature type="active site" description="Nucleophile" evidence="1">
    <location>
        <position position="190"/>
    </location>
</feature>
<accession>A0A0N7IWY2</accession>
<dbReference type="EC" id="3.5.1.1" evidence="4"/>
<keyword evidence="4" id="KW-0378">Hydrolase</keyword>
<feature type="binding site" evidence="2">
    <location>
        <begin position="218"/>
        <end position="221"/>
    </location>
    <ligand>
        <name>substrate</name>
    </ligand>
</feature>
<proteinExistence type="predicted"/>